<reference evidence="7" key="1">
    <citation type="submission" date="2018-06" db="EMBL/GenBank/DDBJ databases">
        <authorList>
            <person name="Zhirakovskaya E."/>
        </authorList>
    </citation>
    <scope>NUCLEOTIDE SEQUENCE</scope>
</reference>
<dbReference type="PANTHER" id="PTHR43020:SF2">
    <property type="entry name" value="MITOCHONDRIAL TRNA METHYLTHIOTRANSFERASE CDK5RAP1"/>
    <property type="match status" value="1"/>
</dbReference>
<dbReference type="EC" id="2.8.4.3" evidence="7"/>
<keyword evidence="2" id="KW-0949">S-adenosyl-L-methionine</keyword>
<proteinExistence type="predicted"/>
<evidence type="ECO:0000259" key="6">
    <source>
        <dbReference type="PROSITE" id="PS51449"/>
    </source>
</evidence>
<dbReference type="EMBL" id="UOFC01000125">
    <property type="protein sequence ID" value="VAW47108.1"/>
    <property type="molecule type" value="Genomic_DNA"/>
</dbReference>
<gene>
    <name evidence="7" type="ORF">MNBD_GAMMA03-1054</name>
</gene>
<accession>A0A3B0VTW0</accession>
<keyword evidence="5" id="KW-0411">Iron-sulfur</keyword>
<sequence>MSQQSSQSMPNIPPFTGGLYVITYGCQMNEYDSDKMASLLEKTHGLKLVTEPDEADVVLMNTCSVREKAQEKVFSEL</sequence>
<evidence type="ECO:0000256" key="5">
    <source>
        <dbReference type="ARBA" id="ARBA00023014"/>
    </source>
</evidence>
<keyword evidence="7" id="KW-0808">Transferase</keyword>
<dbReference type="PROSITE" id="PS51449">
    <property type="entry name" value="MTTASE_N"/>
    <property type="match status" value="1"/>
</dbReference>
<feature type="domain" description="MTTase N-terminal" evidence="6">
    <location>
        <begin position="17"/>
        <end position="77"/>
    </location>
</feature>
<dbReference type="InterPro" id="IPR038135">
    <property type="entry name" value="Methylthiotransferase_N_sf"/>
</dbReference>
<protein>
    <submittedName>
        <fullName evidence="7">tRNA-i(6)A37 methylthiotransferase</fullName>
        <ecNumber evidence="7">2.8.4.3</ecNumber>
    </submittedName>
</protein>
<keyword evidence="1" id="KW-0004">4Fe-4S</keyword>
<evidence type="ECO:0000256" key="2">
    <source>
        <dbReference type="ARBA" id="ARBA00022691"/>
    </source>
</evidence>
<evidence type="ECO:0000256" key="1">
    <source>
        <dbReference type="ARBA" id="ARBA00022485"/>
    </source>
</evidence>
<keyword evidence="4" id="KW-0408">Iron</keyword>
<dbReference type="GO" id="GO:0035597">
    <property type="term" value="F:tRNA-2-methylthio-N(6)-dimethylallyladenosine(37) synthase activity"/>
    <property type="evidence" value="ECO:0007669"/>
    <property type="project" value="UniProtKB-EC"/>
</dbReference>
<dbReference type="AlphaFoldDB" id="A0A3B0VTW0"/>
<dbReference type="Gene3D" id="3.40.50.12160">
    <property type="entry name" value="Methylthiotransferase, N-terminal domain"/>
    <property type="match status" value="1"/>
</dbReference>
<organism evidence="7">
    <name type="scientific">hydrothermal vent metagenome</name>
    <dbReference type="NCBI Taxonomy" id="652676"/>
    <lineage>
        <taxon>unclassified sequences</taxon>
        <taxon>metagenomes</taxon>
        <taxon>ecological metagenomes</taxon>
    </lineage>
</organism>
<dbReference type="PANTHER" id="PTHR43020">
    <property type="entry name" value="CDK5 REGULATORY SUBUNIT-ASSOCIATED PROTEIN 1"/>
    <property type="match status" value="1"/>
</dbReference>
<keyword evidence="3" id="KW-0479">Metal-binding</keyword>
<evidence type="ECO:0000313" key="7">
    <source>
        <dbReference type="EMBL" id="VAW47108.1"/>
    </source>
</evidence>
<evidence type="ECO:0000256" key="3">
    <source>
        <dbReference type="ARBA" id="ARBA00022723"/>
    </source>
</evidence>
<name>A0A3B0VTW0_9ZZZZ</name>
<dbReference type="Pfam" id="PF00919">
    <property type="entry name" value="UPF0004"/>
    <property type="match status" value="1"/>
</dbReference>
<dbReference type="GO" id="GO:0051539">
    <property type="term" value="F:4 iron, 4 sulfur cluster binding"/>
    <property type="evidence" value="ECO:0007669"/>
    <property type="project" value="UniProtKB-KW"/>
</dbReference>
<dbReference type="InterPro" id="IPR013848">
    <property type="entry name" value="Methylthiotransferase_N"/>
</dbReference>
<feature type="non-terminal residue" evidence="7">
    <location>
        <position position="77"/>
    </location>
</feature>
<dbReference type="GO" id="GO:0005829">
    <property type="term" value="C:cytosol"/>
    <property type="evidence" value="ECO:0007669"/>
    <property type="project" value="TreeGrafter"/>
</dbReference>
<dbReference type="FunFam" id="3.40.50.12160:FF:000003">
    <property type="entry name" value="CDK5 regulatory subunit-associated protein 1"/>
    <property type="match status" value="1"/>
</dbReference>
<dbReference type="GO" id="GO:0046872">
    <property type="term" value="F:metal ion binding"/>
    <property type="evidence" value="ECO:0007669"/>
    <property type="project" value="UniProtKB-KW"/>
</dbReference>
<evidence type="ECO:0000256" key="4">
    <source>
        <dbReference type="ARBA" id="ARBA00023004"/>
    </source>
</evidence>